<proteinExistence type="predicted"/>
<feature type="compositionally biased region" description="Pro residues" evidence="1">
    <location>
        <begin position="144"/>
        <end position="154"/>
    </location>
</feature>
<dbReference type="Proteomes" id="UP000171215">
    <property type="component" value="Segment"/>
</dbReference>
<accession>A0A0C5KR79</accession>
<evidence type="ECO:0000256" key="1">
    <source>
        <dbReference type="SAM" id="MobiDB-lite"/>
    </source>
</evidence>
<gene>
    <name evidence="2" type="primary">E4</name>
</gene>
<dbReference type="GeneID" id="23698194"/>
<evidence type="ECO:0000313" key="3">
    <source>
        <dbReference type="Proteomes" id="UP000171215"/>
    </source>
</evidence>
<reference evidence="2 3" key="1">
    <citation type="submission" date="2014-11" db="EMBL/GenBank/DDBJ databases">
        <title>Complete genome sequence of Canine papillomavirus type 16.</title>
        <authorList>
            <person name="Luff J."/>
            <person name="Mader M."/>
            <person name="Rowland P."/>
            <person name="Orr C."/>
            <person name="Yuan H."/>
        </authorList>
    </citation>
    <scope>NUCLEOTIDE SEQUENCE [LARGE SCALE GENOMIC DNA]</scope>
    <source>
        <strain evidence="2">Chana</strain>
    </source>
</reference>
<dbReference type="EMBL" id="KP099966">
    <property type="protein sequence ID" value="AJP70545.1"/>
    <property type="molecule type" value="Genomic_DNA"/>
</dbReference>
<feature type="compositionally biased region" description="Basic residues" evidence="1">
    <location>
        <begin position="61"/>
        <end position="72"/>
    </location>
</feature>
<dbReference type="RefSeq" id="YP_009126910.1">
    <property type="nucleotide sequence ID" value="NC_026640.1"/>
</dbReference>
<dbReference type="OrthoDB" id="27008at10239"/>
<feature type="region of interest" description="Disordered" evidence="1">
    <location>
        <begin position="31"/>
        <end position="163"/>
    </location>
</feature>
<evidence type="ECO:0000313" key="2">
    <source>
        <dbReference type="EMBL" id="AJP70545.1"/>
    </source>
</evidence>
<organism evidence="2 3">
    <name type="scientific">Canis familiaris papillomavirus 16</name>
    <dbReference type="NCBI Taxonomy" id="1619253"/>
    <lineage>
        <taxon>Viruses</taxon>
        <taxon>Monodnaviria</taxon>
        <taxon>Shotokuvirae</taxon>
        <taxon>Cossaviricota</taxon>
        <taxon>Papovaviricetes</taxon>
        <taxon>Zurhausenvirales</taxon>
        <taxon>Papillomaviridae</taxon>
        <taxon>Firstpapillomavirinae</taxon>
        <taxon>Chipapillomavirus</taxon>
        <taxon>Chipapillomavirus 2</taxon>
    </lineage>
</organism>
<protein>
    <submittedName>
        <fullName evidence="2">E4</fullName>
    </submittedName>
</protein>
<name>A0A0C5KR79_9PAPI</name>
<sequence>MTLSPPLTLSPALHRPPPTLVRRLKDLLTGNQNGWPEEVELQHIRRPGPKGQITPPASPPRPRRRHRSRRNRTPSPVFSWEDPYGESQTPPPGSPLLTPHDRWSPQSQPTPLSPCPGASPLPLSTPESTHPPTPYQGLDLDLPRPLPRPTPLPLRDPRPSLSEQKKALKQALDQVSKDAYLLRTELLEDLDSFFAKLGIVPHL</sequence>
<dbReference type="KEGG" id="vg:23698194"/>